<dbReference type="AlphaFoldDB" id="A0A835APV6"/>
<organism evidence="1 2">
    <name type="scientific">Digitaria exilis</name>
    <dbReference type="NCBI Taxonomy" id="1010633"/>
    <lineage>
        <taxon>Eukaryota</taxon>
        <taxon>Viridiplantae</taxon>
        <taxon>Streptophyta</taxon>
        <taxon>Embryophyta</taxon>
        <taxon>Tracheophyta</taxon>
        <taxon>Spermatophyta</taxon>
        <taxon>Magnoliopsida</taxon>
        <taxon>Liliopsida</taxon>
        <taxon>Poales</taxon>
        <taxon>Poaceae</taxon>
        <taxon>PACMAD clade</taxon>
        <taxon>Panicoideae</taxon>
        <taxon>Panicodae</taxon>
        <taxon>Paniceae</taxon>
        <taxon>Anthephorinae</taxon>
        <taxon>Digitaria</taxon>
    </lineage>
</organism>
<dbReference type="OrthoDB" id="684339at2759"/>
<evidence type="ECO:0000313" key="1">
    <source>
        <dbReference type="EMBL" id="KAF8669099.1"/>
    </source>
</evidence>
<reference evidence="1" key="1">
    <citation type="submission" date="2020-07" db="EMBL/GenBank/DDBJ databases">
        <title>Genome sequence and genetic diversity analysis of an under-domesticated orphan crop, white fonio (Digitaria exilis).</title>
        <authorList>
            <person name="Bennetzen J.L."/>
            <person name="Chen S."/>
            <person name="Ma X."/>
            <person name="Wang X."/>
            <person name="Yssel A.E.J."/>
            <person name="Chaluvadi S.R."/>
            <person name="Johnson M."/>
            <person name="Gangashetty P."/>
            <person name="Hamidou F."/>
            <person name="Sanogo M.D."/>
            <person name="Zwaenepoel A."/>
            <person name="Wallace J."/>
            <person name="Van De Peer Y."/>
            <person name="Van Deynze A."/>
        </authorList>
    </citation>
    <scope>NUCLEOTIDE SEQUENCE</scope>
    <source>
        <tissue evidence="1">Leaves</tissue>
    </source>
</reference>
<evidence type="ECO:0000313" key="2">
    <source>
        <dbReference type="Proteomes" id="UP000636709"/>
    </source>
</evidence>
<dbReference type="Proteomes" id="UP000636709">
    <property type="component" value="Unassembled WGS sequence"/>
</dbReference>
<name>A0A835APV6_9POAL</name>
<sequence>MNSDLALRQFVSLWTKIRLDRIITRGGQADPICSLCRTRQEKSLHMVAKCSYATTVWTMIASNGNFQLPPLQDVHRLYPWWELMLGAGNAQADHVQLLIYTAWNLWKERCRRVFDNKGMSPANLVAIIQQDIALYKQAHTQENIDRL</sequence>
<keyword evidence="2" id="KW-1185">Reference proteome</keyword>
<proteinExistence type="predicted"/>
<protein>
    <recommendedName>
        <fullName evidence="3">Reverse transcriptase zinc-binding domain-containing protein</fullName>
    </recommendedName>
</protein>
<comment type="caution">
    <text evidence="1">The sequence shown here is derived from an EMBL/GenBank/DDBJ whole genome shotgun (WGS) entry which is preliminary data.</text>
</comment>
<evidence type="ECO:0008006" key="3">
    <source>
        <dbReference type="Google" id="ProtNLM"/>
    </source>
</evidence>
<accession>A0A835APV6</accession>
<gene>
    <name evidence="1" type="ORF">HU200_051423</name>
</gene>
<dbReference type="EMBL" id="JACEFO010002272">
    <property type="protein sequence ID" value="KAF8669099.1"/>
    <property type="molecule type" value="Genomic_DNA"/>
</dbReference>